<evidence type="ECO:0000256" key="1">
    <source>
        <dbReference type="ARBA" id="ARBA00005047"/>
    </source>
</evidence>
<dbReference type="SUPFAM" id="SSF56784">
    <property type="entry name" value="HAD-like"/>
    <property type="match status" value="1"/>
</dbReference>
<evidence type="ECO:0000256" key="4">
    <source>
        <dbReference type="ARBA" id="ARBA00022723"/>
    </source>
</evidence>
<dbReference type="InterPro" id="IPR006543">
    <property type="entry name" value="Histidinol-phos"/>
</dbReference>
<dbReference type="InterPro" id="IPR020565">
    <property type="entry name" value="ImidazoleglycerP_deHydtase_CS"/>
</dbReference>
<keyword evidence="2 10" id="KW-0963">Cytoplasm</keyword>
<evidence type="ECO:0000256" key="5">
    <source>
        <dbReference type="ARBA" id="ARBA00022801"/>
    </source>
</evidence>
<gene>
    <name evidence="10 11" type="primary">hisB</name>
    <name evidence="11" type="ORF">AAK873_03660</name>
</gene>
<dbReference type="InterPro" id="IPR005954">
    <property type="entry name" value="HisB_N"/>
</dbReference>
<sequence length="379" mass="42132">MEHKSRVLFIDRDGTLISEPPIDYQVDSLEKLELMPGALRAMHFIASRLPYKLVMVTNQDGLGTDSFPEHTFWPAHNKMLKTFGNEGVKWDDIIIDRTFPEENSPTRKPGTALLGKYTAGDHDLAGSYVIGDRITDAILARNLGAKAILLREPTAGLLDEIKAAGLDDTVDAVTPSWDKIVTILQGCTRKATVKRHTAETRIDIAVNLDGSGQSDISTGLGFFDHMLDQIARHSGIDLSIKTSGDLNVDEHHTIEDTGIALGQALREALGDKRGIERYGFVLPMDDCLCTAALDFGGRPWLVWDAEFHRERIGDMPTEMFLHFFKSLSDNAMINLFIRAEGTNEHHKIEGIFKAFARALRQAVKRDPLHFTLPSTKGML</sequence>
<feature type="active site" description="Nucleophile" evidence="10">
    <location>
        <position position="11"/>
    </location>
</feature>
<dbReference type="InterPro" id="IPR038494">
    <property type="entry name" value="IGPD_sf"/>
</dbReference>
<evidence type="ECO:0000256" key="2">
    <source>
        <dbReference type="ARBA" id="ARBA00022490"/>
    </source>
</evidence>
<comment type="pathway">
    <text evidence="1 10">Amino-acid biosynthesis; L-histidine biosynthesis; L-histidine from 5-phospho-alpha-D-ribose 1-diphosphate: step 6/9.</text>
</comment>
<keyword evidence="12" id="KW-1185">Reference proteome</keyword>
<accession>A0ABV4CYE6</accession>
<dbReference type="Gene3D" id="3.40.50.1000">
    <property type="entry name" value="HAD superfamily/HAD-like"/>
    <property type="match status" value="1"/>
</dbReference>
<name>A0ABV4CYE6_9BACT</name>
<dbReference type="HAMAP" id="MF_00076">
    <property type="entry name" value="HisB"/>
    <property type="match status" value="1"/>
</dbReference>
<keyword evidence="4 10" id="KW-0479">Metal-binding</keyword>
<dbReference type="Gene3D" id="3.30.230.40">
    <property type="entry name" value="Imidazole glycerol phosphate dehydratase, domain 1"/>
    <property type="match status" value="2"/>
</dbReference>
<dbReference type="InterPro" id="IPR000807">
    <property type="entry name" value="ImidazoleglycerolP_deHydtase"/>
</dbReference>
<feature type="region of interest" description="Imidazoleglycerol-phosphate dehydratase" evidence="10">
    <location>
        <begin position="189"/>
        <end position="379"/>
    </location>
</feature>
<evidence type="ECO:0000313" key="12">
    <source>
        <dbReference type="Proteomes" id="UP001565200"/>
    </source>
</evidence>
<comment type="pathway">
    <text evidence="10">Amino-acid biosynthesis; L-histidine biosynthesis; L-histidine from 5-phospho-alpha-D-ribose 1-diphosphate: step 8/9.</text>
</comment>
<feature type="binding site" evidence="10">
    <location>
        <position position="11"/>
    </location>
    <ligand>
        <name>Mg(2+)</name>
        <dbReference type="ChEBI" id="CHEBI:18420"/>
    </ligand>
</feature>
<evidence type="ECO:0000256" key="10">
    <source>
        <dbReference type="HAMAP-Rule" id="MF_01022"/>
    </source>
</evidence>
<protein>
    <recommendedName>
        <fullName evidence="10">Histidine biosynthesis bifunctional protein HisB</fullName>
    </recommendedName>
    <domain>
        <recommendedName>
            <fullName evidence="10">Histidinol-phosphatase</fullName>
            <ecNumber evidence="10">3.1.3.15</ecNumber>
        </recommendedName>
    </domain>
    <domain>
        <recommendedName>
            <fullName evidence="10">Imidazoleglycerol-phosphate dehydratase</fullName>
            <shortName evidence="10">IGPD</shortName>
            <ecNumber evidence="10">4.2.1.19</ecNumber>
        </recommendedName>
    </domain>
</protein>
<dbReference type="InterPro" id="IPR020568">
    <property type="entry name" value="Ribosomal_Su5_D2-typ_SF"/>
</dbReference>
<comment type="cofactor">
    <cofactor evidence="10">
        <name>Mg(2+)</name>
        <dbReference type="ChEBI" id="CHEBI:18420"/>
    </cofactor>
</comment>
<dbReference type="HAMAP" id="MF_01022">
    <property type="entry name" value="Bifunc_HisB"/>
    <property type="match status" value="1"/>
</dbReference>
<evidence type="ECO:0000256" key="7">
    <source>
        <dbReference type="ARBA" id="ARBA00023102"/>
    </source>
</evidence>
<dbReference type="NCBIfam" id="TIGR01261">
    <property type="entry name" value="hisB_Nterm"/>
    <property type="match status" value="1"/>
</dbReference>
<feature type="region of interest" description="Histidinol-phosphatase" evidence="10">
    <location>
        <begin position="1"/>
        <end position="188"/>
    </location>
</feature>
<dbReference type="InterPro" id="IPR023214">
    <property type="entry name" value="HAD_sf"/>
</dbReference>
<evidence type="ECO:0000256" key="3">
    <source>
        <dbReference type="ARBA" id="ARBA00022605"/>
    </source>
</evidence>
<reference evidence="11 12" key="1">
    <citation type="submission" date="2024-03" db="EMBL/GenBank/DDBJ databases">
        <title>Mouse gut bacterial collection (mGBC) of GemPharmatech.</title>
        <authorList>
            <person name="He Y."/>
            <person name="Dong L."/>
            <person name="Wu D."/>
            <person name="Gao X."/>
            <person name="Lin Z."/>
        </authorList>
    </citation>
    <scope>NUCLEOTIDE SEQUENCE [LARGE SCALE GENOMIC DNA]</scope>
    <source>
        <strain evidence="11 12">54-13</strain>
    </source>
</reference>
<dbReference type="Pfam" id="PF00475">
    <property type="entry name" value="IGPD"/>
    <property type="match status" value="1"/>
</dbReference>
<keyword evidence="7 10" id="KW-0368">Histidine biosynthesis</keyword>
<keyword evidence="8 10" id="KW-0456">Lyase</keyword>
<dbReference type="InterPro" id="IPR036412">
    <property type="entry name" value="HAD-like_sf"/>
</dbReference>
<feature type="active site" description="Proton donor" evidence="10">
    <location>
        <position position="13"/>
    </location>
</feature>
<dbReference type="GO" id="GO:0004401">
    <property type="term" value="F:histidinol-phosphatase activity"/>
    <property type="evidence" value="ECO:0007669"/>
    <property type="project" value="UniProtKB-EC"/>
</dbReference>
<dbReference type="PROSITE" id="PS00955">
    <property type="entry name" value="IGP_DEHYDRATASE_2"/>
    <property type="match status" value="1"/>
</dbReference>
<proteinExistence type="inferred from homology"/>
<evidence type="ECO:0000256" key="6">
    <source>
        <dbReference type="ARBA" id="ARBA00022842"/>
    </source>
</evidence>
<organism evidence="11 12">
    <name type="scientific">Heminiphilus faecis</name>
    <dbReference type="NCBI Taxonomy" id="2601703"/>
    <lineage>
        <taxon>Bacteria</taxon>
        <taxon>Pseudomonadati</taxon>
        <taxon>Bacteroidota</taxon>
        <taxon>Bacteroidia</taxon>
        <taxon>Bacteroidales</taxon>
        <taxon>Muribaculaceae</taxon>
        <taxon>Heminiphilus</taxon>
    </lineage>
</organism>
<keyword evidence="3 10" id="KW-0028">Amino-acid biosynthesis</keyword>
<dbReference type="CDD" id="cd07914">
    <property type="entry name" value="IGPD"/>
    <property type="match status" value="1"/>
</dbReference>
<dbReference type="Proteomes" id="UP001565200">
    <property type="component" value="Unassembled WGS sequence"/>
</dbReference>
<dbReference type="NCBIfam" id="NF003937">
    <property type="entry name" value="PRK05446.1"/>
    <property type="match status" value="1"/>
</dbReference>
<evidence type="ECO:0000313" key="11">
    <source>
        <dbReference type="EMBL" id="MEY8244717.1"/>
    </source>
</evidence>
<feature type="binding site" evidence="10">
    <location>
        <position position="132"/>
    </location>
    <ligand>
        <name>Mg(2+)</name>
        <dbReference type="ChEBI" id="CHEBI:18420"/>
    </ligand>
</feature>
<comment type="caution">
    <text evidence="10">Lacks conserved residue(s) required for the propagation of feature annotation.</text>
</comment>
<dbReference type="GO" id="GO:0004424">
    <property type="term" value="F:imidazoleglycerol-phosphate dehydratase activity"/>
    <property type="evidence" value="ECO:0007669"/>
    <property type="project" value="UniProtKB-EC"/>
</dbReference>
<dbReference type="EC" id="4.2.1.19" evidence="10"/>
<dbReference type="RefSeq" id="WP_121698510.1">
    <property type="nucleotide sequence ID" value="NZ_JBCLPP010000007.1"/>
</dbReference>
<keyword evidence="5 10" id="KW-0378">Hydrolase</keyword>
<comment type="similarity">
    <text evidence="10">In the C-terminal section; belongs to the imidazoleglycerol-phosphate dehydratase family.</text>
</comment>
<dbReference type="InterPro" id="IPR020566">
    <property type="entry name" value="His_synth_bifunc_HisB"/>
</dbReference>
<keyword evidence="6 10" id="KW-0460">Magnesium</keyword>
<dbReference type="NCBIfam" id="NF002114">
    <property type="entry name" value="PRK00951.2-4"/>
    <property type="match status" value="1"/>
</dbReference>
<feature type="binding site" evidence="10">
    <location>
        <position position="13"/>
    </location>
    <ligand>
        <name>Mg(2+)</name>
        <dbReference type="ChEBI" id="CHEBI:18420"/>
    </ligand>
</feature>
<evidence type="ECO:0000256" key="8">
    <source>
        <dbReference type="ARBA" id="ARBA00023239"/>
    </source>
</evidence>
<dbReference type="SUPFAM" id="SSF54211">
    <property type="entry name" value="Ribosomal protein S5 domain 2-like"/>
    <property type="match status" value="2"/>
</dbReference>
<dbReference type="PROSITE" id="PS00954">
    <property type="entry name" value="IGP_DEHYDRATASE_1"/>
    <property type="match status" value="1"/>
</dbReference>
<dbReference type="EC" id="3.1.3.15" evidence="10"/>
<comment type="subcellular location">
    <subcellularLocation>
        <location evidence="10">Cytoplasm</location>
    </subcellularLocation>
</comment>
<comment type="catalytic activity">
    <reaction evidence="10">
        <text>L-histidinol phosphate + H2O = L-histidinol + phosphate</text>
        <dbReference type="Rhea" id="RHEA:14465"/>
        <dbReference type="ChEBI" id="CHEBI:15377"/>
        <dbReference type="ChEBI" id="CHEBI:43474"/>
        <dbReference type="ChEBI" id="CHEBI:57699"/>
        <dbReference type="ChEBI" id="CHEBI:57980"/>
        <dbReference type="EC" id="3.1.3.15"/>
    </reaction>
</comment>
<dbReference type="NCBIfam" id="TIGR01662">
    <property type="entry name" value="HAD-SF-IIIA"/>
    <property type="match status" value="1"/>
</dbReference>
<comment type="caution">
    <text evidence="11">The sequence shown here is derived from an EMBL/GenBank/DDBJ whole genome shotgun (WGS) entry which is preliminary data.</text>
</comment>
<dbReference type="EMBL" id="JBCLPP010000007">
    <property type="protein sequence ID" value="MEY8244717.1"/>
    <property type="molecule type" value="Genomic_DNA"/>
</dbReference>
<dbReference type="PANTHER" id="PTHR23133:SF2">
    <property type="entry name" value="IMIDAZOLEGLYCEROL-PHOSPHATE DEHYDRATASE"/>
    <property type="match status" value="1"/>
</dbReference>
<dbReference type="InterPro" id="IPR006549">
    <property type="entry name" value="HAD-SF_hydro_IIIA"/>
</dbReference>
<comment type="similarity">
    <text evidence="10">In the N-terminal section; belongs to the histidinol-phosphatase family.</text>
</comment>
<keyword evidence="9 10" id="KW-0511">Multifunctional enzyme</keyword>
<comment type="catalytic activity">
    <reaction evidence="10">
        <text>D-erythro-1-(imidazol-4-yl)glycerol 3-phosphate = 3-(imidazol-4-yl)-2-oxopropyl phosphate + H2O</text>
        <dbReference type="Rhea" id="RHEA:11040"/>
        <dbReference type="ChEBI" id="CHEBI:15377"/>
        <dbReference type="ChEBI" id="CHEBI:57766"/>
        <dbReference type="ChEBI" id="CHEBI:58278"/>
        <dbReference type="EC" id="4.2.1.19"/>
    </reaction>
</comment>
<dbReference type="PANTHER" id="PTHR23133">
    <property type="entry name" value="IMIDAZOLEGLYCEROL-PHOSPHATE DEHYDRATASE HIS7"/>
    <property type="match status" value="1"/>
</dbReference>
<dbReference type="NCBIfam" id="NF002111">
    <property type="entry name" value="PRK00951.2-1"/>
    <property type="match status" value="1"/>
</dbReference>
<dbReference type="NCBIfam" id="TIGR01656">
    <property type="entry name" value="Histidinol-ppas"/>
    <property type="match status" value="1"/>
</dbReference>
<evidence type="ECO:0000256" key="9">
    <source>
        <dbReference type="ARBA" id="ARBA00023268"/>
    </source>
</evidence>